<dbReference type="FunFam" id="3.30.200.20:FF:000217">
    <property type="entry name" value="probable LRR receptor-like serine/threonine-protein kinase At1g53430"/>
    <property type="match status" value="1"/>
</dbReference>
<evidence type="ECO:0000256" key="13">
    <source>
        <dbReference type="ARBA" id="ARBA00022989"/>
    </source>
</evidence>
<keyword evidence="4" id="KW-0597">Phosphoprotein</keyword>
<keyword evidence="6" id="KW-0808">Transferase</keyword>
<feature type="compositionally biased region" description="Polar residues" evidence="19">
    <location>
        <begin position="1019"/>
        <end position="1042"/>
    </location>
</feature>
<dbReference type="InterPro" id="IPR008271">
    <property type="entry name" value="Ser/Thr_kinase_AS"/>
</dbReference>
<evidence type="ECO:0000256" key="8">
    <source>
        <dbReference type="ARBA" id="ARBA00022729"/>
    </source>
</evidence>
<evidence type="ECO:0000256" key="20">
    <source>
        <dbReference type="SAM" id="Phobius"/>
    </source>
</evidence>
<dbReference type="InterPro" id="IPR000719">
    <property type="entry name" value="Prot_kinase_dom"/>
</dbReference>
<feature type="compositionally biased region" description="Basic and acidic residues" evidence="19">
    <location>
        <begin position="1003"/>
        <end position="1018"/>
    </location>
</feature>
<dbReference type="FunFam" id="2.60.120.430:FF:000004">
    <property type="entry name" value="Putative leucine-rich repeat receptor-like serine/threonine-protein kinase"/>
    <property type="match status" value="1"/>
</dbReference>
<evidence type="ECO:0000256" key="17">
    <source>
        <dbReference type="ARBA" id="ARBA00047899"/>
    </source>
</evidence>
<evidence type="ECO:0000256" key="1">
    <source>
        <dbReference type="ARBA" id="ARBA00004479"/>
    </source>
</evidence>
<evidence type="ECO:0000256" key="11">
    <source>
        <dbReference type="ARBA" id="ARBA00022777"/>
    </source>
</evidence>
<comment type="catalytic activity">
    <reaction evidence="17">
        <text>L-threonyl-[protein] + ATP = O-phospho-L-threonyl-[protein] + ADP + H(+)</text>
        <dbReference type="Rhea" id="RHEA:46608"/>
        <dbReference type="Rhea" id="RHEA-COMP:11060"/>
        <dbReference type="Rhea" id="RHEA-COMP:11605"/>
        <dbReference type="ChEBI" id="CHEBI:15378"/>
        <dbReference type="ChEBI" id="CHEBI:30013"/>
        <dbReference type="ChEBI" id="CHEBI:30616"/>
        <dbReference type="ChEBI" id="CHEBI:61977"/>
        <dbReference type="ChEBI" id="CHEBI:456216"/>
        <dbReference type="EC" id="2.7.11.1"/>
    </reaction>
</comment>
<comment type="subcellular location">
    <subcellularLocation>
        <location evidence="1">Membrane</location>
        <topology evidence="1">Single-pass type I membrane protein</topology>
    </subcellularLocation>
</comment>
<feature type="transmembrane region" description="Helical" evidence="20">
    <location>
        <begin position="611"/>
        <end position="633"/>
    </location>
</feature>
<evidence type="ECO:0000256" key="4">
    <source>
        <dbReference type="ARBA" id="ARBA00022553"/>
    </source>
</evidence>
<keyword evidence="10" id="KW-0547">Nucleotide-binding</keyword>
<keyword evidence="8 21" id="KW-0732">Signal</keyword>
<keyword evidence="16" id="KW-0325">Glycoprotein</keyword>
<dbReference type="SMART" id="SM00220">
    <property type="entry name" value="S_TKc"/>
    <property type="match status" value="1"/>
</dbReference>
<dbReference type="InterPro" id="IPR032675">
    <property type="entry name" value="LRR_dom_sf"/>
</dbReference>
<dbReference type="Pfam" id="PF00560">
    <property type="entry name" value="LRR_1"/>
    <property type="match status" value="3"/>
</dbReference>
<feature type="chain" id="PRO_5042043159" description="non-specific serine/threonine protein kinase" evidence="21">
    <location>
        <begin position="31"/>
        <end position="1050"/>
    </location>
</feature>
<dbReference type="InterPro" id="IPR051824">
    <property type="entry name" value="LRR_Rcpt-Like_S/T_Kinase"/>
</dbReference>
<keyword evidence="24" id="KW-1185">Reference proteome</keyword>
<keyword evidence="9" id="KW-0677">Repeat</keyword>
<evidence type="ECO:0000256" key="7">
    <source>
        <dbReference type="ARBA" id="ARBA00022692"/>
    </source>
</evidence>
<evidence type="ECO:0000313" key="23">
    <source>
        <dbReference type="EMBL" id="KAI9198292.1"/>
    </source>
</evidence>
<dbReference type="Gene3D" id="1.10.510.10">
    <property type="entry name" value="Transferase(Phosphotransferase) domain 1"/>
    <property type="match status" value="1"/>
</dbReference>
<dbReference type="InterPro" id="IPR001611">
    <property type="entry name" value="Leu-rich_rpt"/>
</dbReference>
<organism evidence="23 24">
    <name type="scientific">Acer negundo</name>
    <name type="common">Box elder</name>
    <dbReference type="NCBI Taxonomy" id="4023"/>
    <lineage>
        <taxon>Eukaryota</taxon>
        <taxon>Viridiplantae</taxon>
        <taxon>Streptophyta</taxon>
        <taxon>Embryophyta</taxon>
        <taxon>Tracheophyta</taxon>
        <taxon>Spermatophyta</taxon>
        <taxon>Magnoliopsida</taxon>
        <taxon>eudicotyledons</taxon>
        <taxon>Gunneridae</taxon>
        <taxon>Pentapetalae</taxon>
        <taxon>rosids</taxon>
        <taxon>malvids</taxon>
        <taxon>Sapindales</taxon>
        <taxon>Sapindaceae</taxon>
        <taxon>Hippocastanoideae</taxon>
        <taxon>Acereae</taxon>
        <taxon>Acer</taxon>
    </lineage>
</organism>
<evidence type="ECO:0000256" key="2">
    <source>
        <dbReference type="ARBA" id="ARBA00012513"/>
    </source>
</evidence>
<keyword evidence="11" id="KW-0418">Kinase</keyword>
<evidence type="ECO:0000256" key="18">
    <source>
        <dbReference type="ARBA" id="ARBA00048679"/>
    </source>
</evidence>
<keyword evidence="5" id="KW-0433">Leucine-rich repeat</keyword>
<dbReference type="Pfam" id="PF11721">
    <property type="entry name" value="Malectin"/>
    <property type="match status" value="1"/>
</dbReference>
<dbReference type="CDD" id="cd14066">
    <property type="entry name" value="STKc_IRAK"/>
    <property type="match status" value="1"/>
</dbReference>
<comment type="catalytic activity">
    <reaction evidence="18">
        <text>L-seryl-[protein] + ATP = O-phospho-L-seryl-[protein] + ADP + H(+)</text>
        <dbReference type="Rhea" id="RHEA:17989"/>
        <dbReference type="Rhea" id="RHEA-COMP:9863"/>
        <dbReference type="Rhea" id="RHEA-COMP:11604"/>
        <dbReference type="ChEBI" id="CHEBI:15378"/>
        <dbReference type="ChEBI" id="CHEBI:29999"/>
        <dbReference type="ChEBI" id="CHEBI:30616"/>
        <dbReference type="ChEBI" id="CHEBI:83421"/>
        <dbReference type="ChEBI" id="CHEBI:456216"/>
        <dbReference type="EC" id="2.7.11.1"/>
    </reaction>
</comment>
<evidence type="ECO:0000256" key="6">
    <source>
        <dbReference type="ARBA" id="ARBA00022679"/>
    </source>
</evidence>
<feature type="region of interest" description="Disordered" evidence="19">
    <location>
        <begin position="1003"/>
        <end position="1050"/>
    </location>
</feature>
<dbReference type="InterPro" id="IPR001245">
    <property type="entry name" value="Ser-Thr/Tyr_kinase_cat_dom"/>
</dbReference>
<dbReference type="InterPro" id="IPR011009">
    <property type="entry name" value="Kinase-like_dom_sf"/>
</dbReference>
<keyword evidence="3" id="KW-0723">Serine/threonine-protein kinase</keyword>
<feature type="signal peptide" evidence="21">
    <location>
        <begin position="1"/>
        <end position="30"/>
    </location>
</feature>
<dbReference type="Gene3D" id="2.60.120.430">
    <property type="entry name" value="Galactose-binding lectin"/>
    <property type="match status" value="1"/>
</dbReference>
<dbReference type="PANTHER" id="PTHR48006">
    <property type="entry name" value="LEUCINE-RICH REPEAT-CONTAINING PROTEIN DDB_G0281931-RELATED"/>
    <property type="match status" value="1"/>
</dbReference>
<feature type="domain" description="Protein kinase" evidence="22">
    <location>
        <begin position="670"/>
        <end position="948"/>
    </location>
</feature>
<keyword evidence="15" id="KW-0675">Receptor</keyword>
<dbReference type="SUPFAM" id="SSF56112">
    <property type="entry name" value="Protein kinase-like (PK-like)"/>
    <property type="match status" value="1"/>
</dbReference>
<evidence type="ECO:0000256" key="12">
    <source>
        <dbReference type="ARBA" id="ARBA00022840"/>
    </source>
</evidence>
<protein>
    <recommendedName>
        <fullName evidence="2">non-specific serine/threonine protein kinase</fullName>
        <ecNumber evidence="2">2.7.11.1</ecNumber>
    </recommendedName>
</protein>
<dbReference type="GO" id="GO:0005524">
    <property type="term" value="F:ATP binding"/>
    <property type="evidence" value="ECO:0007669"/>
    <property type="project" value="UniProtKB-KW"/>
</dbReference>
<keyword evidence="12" id="KW-0067">ATP-binding</keyword>
<keyword evidence="13 20" id="KW-1133">Transmembrane helix</keyword>
<dbReference type="PANTHER" id="PTHR48006:SF56">
    <property type="entry name" value="PROTEIN KINASE DOMAIN-CONTAINING PROTEIN"/>
    <property type="match status" value="1"/>
</dbReference>
<sequence length="1050" mass="117358">MYQPLEMTIPRYLLPVSVLALSCFLTQTFAASRLPQDEVDVLNQIAKTMGATNWTFGSDACEGTYDVKPVVQTDPLRNITCDCEIENDTCHVTVIKFTRYSLPGTLPPELVHLPYISEIDFAYNYLKGSIPLEWALMQLKYISVFVNRLSGNIPSHLGKITSLTYLDLEENQFSGMVPPDLGKLVNLDTLKLSSNRFSGNLPLELAELKNLTDFRISDNNFTGSIPEFISSWNGLSRLEIQGSGMKGPIPPSLSMLEKLTQIRISDIGGTNQSFPVLSNMTGLTRIILKDCGISGGIPEYIWGMKNLRYLDLSFNGLTGELTNVQISASFKFIFLTGNSLSGNIPLSILKKGINVDLTYNNFTLESIEQSACREKQNLNLNLFRSSSMEKNLSEFLPCSNKFRCQRYWHSFYINCGGNTVKVNGRTFEGDAGVGGGAATYHLFDGTNWGFSSTGDFADDDDEQNTHYIATSNSSNIPELYTNARIVPTSLTYVGYCLENGNYTVNLHFAEIQFTNDNTYRSIGRRIFDIYVQDKLVEKDFNIEAKAPGVLNPLIVPYNANITNNILEIRFYWAGKGTTAIPVGGVYGPLISAISVEPNFKPRYREGKKKNMSIAVAVAVVGLCLIILMLGILYRRRYLSTKRWREKDLTGLDLQTSSFTLNQIKAATNNFDPANKIGEGGFGPVYKGLLSDGTIIAVKQLSSKSRQGNREFLNEIGIISCLQHPNLVKIYGCCIEKDQLLLIYEYMENNSLARALFGHEQSQLKLDWPTRHRICLGVAKGLAFLHEESRFKIVHRDIKPTNVLLDRDLNPKISDFGLAKLDEEEKTHISTRIAGTIGYMAPEYAMWGYLTCKADVYSFGIVSLEIVSGKNNMSYVPAENCYCVLDWAFHLYQNGKLMELVDQNLGFEFDKVEAERMMKVALLCANASPSLRPTMSEVVNMLEGTTPLPDAIPEAGNYSEDMKFKALRDKRLMMMRNHMYHSASTSSSSGPSSTHDDAREVNAEKYMKFKAMRDSRLQLERQNSLAQISTSNSPPLTGSSSEPAQDVHHKI</sequence>
<evidence type="ECO:0000256" key="21">
    <source>
        <dbReference type="SAM" id="SignalP"/>
    </source>
</evidence>
<gene>
    <name evidence="23" type="ORF">LWI28_013149</name>
</gene>
<evidence type="ECO:0000256" key="9">
    <source>
        <dbReference type="ARBA" id="ARBA00022737"/>
    </source>
</evidence>
<proteinExistence type="predicted"/>
<evidence type="ECO:0000256" key="10">
    <source>
        <dbReference type="ARBA" id="ARBA00022741"/>
    </source>
</evidence>
<evidence type="ECO:0000256" key="15">
    <source>
        <dbReference type="ARBA" id="ARBA00023170"/>
    </source>
</evidence>
<evidence type="ECO:0000256" key="3">
    <source>
        <dbReference type="ARBA" id="ARBA00022527"/>
    </source>
</evidence>
<reference evidence="23 24" key="1">
    <citation type="journal article" date="2022" name="Plant J.">
        <title>Strategies of tolerance reflected in two North American maple genomes.</title>
        <authorList>
            <person name="McEvoy S.L."/>
            <person name="Sezen U.U."/>
            <person name="Trouern-Trend A."/>
            <person name="McMahon S.M."/>
            <person name="Schaberg P.G."/>
            <person name="Yang J."/>
            <person name="Wegrzyn J.L."/>
            <person name="Swenson N.G."/>
        </authorList>
    </citation>
    <scope>NUCLEOTIDE SEQUENCE [LARGE SCALE GENOMIC DNA]</scope>
    <source>
        <strain evidence="23">91603</strain>
    </source>
</reference>
<dbReference type="Gene3D" id="3.80.10.10">
    <property type="entry name" value="Ribonuclease Inhibitor"/>
    <property type="match status" value="2"/>
</dbReference>
<keyword evidence="7 20" id="KW-0812">Transmembrane</keyword>
<dbReference type="GO" id="GO:0016020">
    <property type="term" value="C:membrane"/>
    <property type="evidence" value="ECO:0007669"/>
    <property type="project" value="UniProtKB-SubCell"/>
</dbReference>
<dbReference type="PROSITE" id="PS50011">
    <property type="entry name" value="PROTEIN_KINASE_DOM"/>
    <property type="match status" value="1"/>
</dbReference>
<dbReference type="FunFam" id="3.80.10.10:FF:000452">
    <property type="entry name" value="Probable LRR receptor-like serine/threonine-protein kinase RFK1"/>
    <property type="match status" value="1"/>
</dbReference>
<dbReference type="FunFam" id="1.10.510.10:FF:000044">
    <property type="entry name" value="Putative LRR receptor-like serine/threonine-protein kinase"/>
    <property type="match status" value="1"/>
</dbReference>
<dbReference type="GO" id="GO:0004674">
    <property type="term" value="F:protein serine/threonine kinase activity"/>
    <property type="evidence" value="ECO:0007669"/>
    <property type="project" value="UniProtKB-KW"/>
</dbReference>
<dbReference type="FunFam" id="3.80.10.10:FF:000433">
    <property type="entry name" value="Putative LRR receptor-like serine/threonine-protein kinase isoform A"/>
    <property type="match status" value="1"/>
</dbReference>
<dbReference type="Gene3D" id="3.30.200.20">
    <property type="entry name" value="Phosphorylase Kinase, domain 1"/>
    <property type="match status" value="1"/>
</dbReference>
<name>A0AAD5JT50_ACENE</name>
<dbReference type="PROSITE" id="PS00108">
    <property type="entry name" value="PROTEIN_KINASE_ST"/>
    <property type="match status" value="1"/>
</dbReference>
<evidence type="ECO:0000256" key="5">
    <source>
        <dbReference type="ARBA" id="ARBA00022614"/>
    </source>
</evidence>
<keyword evidence="14 20" id="KW-0472">Membrane</keyword>
<dbReference type="AlphaFoldDB" id="A0AAD5JT50"/>
<dbReference type="EMBL" id="JAJSOW010000002">
    <property type="protein sequence ID" value="KAI9198292.1"/>
    <property type="molecule type" value="Genomic_DNA"/>
</dbReference>
<evidence type="ECO:0000256" key="16">
    <source>
        <dbReference type="ARBA" id="ARBA00023180"/>
    </source>
</evidence>
<evidence type="ECO:0000313" key="24">
    <source>
        <dbReference type="Proteomes" id="UP001064489"/>
    </source>
</evidence>
<accession>A0AAD5JT50</accession>
<dbReference type="Pfam" id="PF07714">
    <property type="entry name" value="PK_Tyr_Ser-Thr"/>
    <property type="match status" value="1"/>
</dbReference>
<evidence type="ECO:0000256" key="14">
    <source>
        <dbReference type="ARBA" id="ARBA00023136"/>
    </source>
</evidence>
<dbReference type="Proteomes" id="UP001064489">
    <property type="component" value="Chromosome 13"/>
</dbReference>
<dbReference type="InterPro" id="IPR021720">
    <property type="entry name" value="Malectin_dom"/>
</dbReference>
<evidence type="ECO:0000256" key="19">
    <source>
        <dbReference type="SAM" id="MobiDB-lite"/>
    </source>
</evidence>
<dbReference type="EC" id="2.7.11.1" evidence="2"/>
<evidence type="ECO:0000259" key="22">
    <source>
        <dbReference type="PROSITE" id="PS50011"/>
    </source>
</evidence>
<dbReference type="SUPFAM" id="SSF52058">
    <property type="entry name" value="L domain-like"/>
    <property type="match status" value="1"/>
</dbReference>
<comment type="caution">
    <text evidence="23">The sequence shown here is derived from an EMBL/GenBank/DDBJ whole genome shotgun (WGS) entry which is preliminary data.</text>
</comment>